<dbReference type="PANTHER" id="PTHR45772:SF7">
    <property type="entry name" value="AMINO ACID ABC TRANSPORTER ATP-BINDING PROTEIN"/>
    <property type="match status" value="1"/>
</dbReference>
<dbReference type="PaxDb" id="584708-Apau_0764"/>
<keyword evidence="2" id="KW-0547">Nucleotide-binding</keyword>
<dbReference type="GO" id="GO:0015192">
    <property type="term" value="F:L-phenylalanine transmembrane transporter activity"/>
    <property type="evidence" value="ECO:0007669"/>
    <property type="project" value="TreeGrafter"/>
</dbReference>
<organism evidence="5 6">
    <name type="scientific">Aminomonas paucivorans DSM 12260</name>
    <dbReference type="NCBI Taxonomy" id="584708"/>
    <lineage>
        <taxon>Bacteria</taxon>
        <taxon>Thermotogati</taxon>
        <taxon>Synergistota</taxon>
        <taxon>Synergistia</taxon>
        <taxon>Synergistales</taxon>
        <taxon>Synergistaceae</taxon>
        <taxon>Aminomonas</taxon>
    </lineage>
</organism>
<gene>
    <name evidence="5" type="ORF">Apau_0764</name>
</gene>
<dbReference type="HOGENOM" id="CLU_000604_1_2_0"/>
<dbReference type="GO" id="GO:0042941">
    <property type="term" value="P:D-alanine transmembrane transport"/>
    <property type="evidence" value="ECO:0007669"/>
    <property type="project" value="TreeGrafter"/>
</dbReference>
<evidence type="ECO:0000313" key="6">
    <source>
        <dbReference type="Proteomes" id="UP000005096"/>
    </source>
</evidence>
<keyword evidence="3 5" id="KW-0067">ATP-binding</keyword>
<keyword evidence="6" id="KW-1185">Reference proteome</keyword>
<evidence type="ECO:0000259" key="4">
    <source>
        <dbReference type="PROSITE" id="PS50893"/>
    </source>
</evidence>
<protein>
    <submittedName>
        <fullName evidence="5">Amino acid/amide ABC transporter ATP-binding protein 1, HAAT family</fullName>
    </submittedName>
</protein>
<dbReference type="InterPro" id="IPR032823">
    <property type="entry name" value="BCA_ABC_TP_C"/>
</dbReference>
<dbReference type="Gene3D" id="3.40.50.300">
    <property type="entry name" value="P-loop containing nucleotide triphosphate hydrolases"/>
    <property type="match status" value="1"/>
</dbReference>
<dbReference type="InterPro" id="IPR003439">
    <property type="entry name" value="ABC_transporter-like_ATP-bd"/>
</dbReference>
<dbReference type="FunFam" id="3.40.50.300:FF:000421">
    <property type="entry name" value="Branched-chain amino acid ABC transporter ATP-binding protein"/>
    <property type="match status" value="1"/>
</dbReference>
<accession>E3CVD6</accession>
<dbReference type="InterPro" id="IPR051120">
    <property type="entry name" value="ABC_AA/LPS_Transport"/>
</dbReference>
<dbReference type="GO" id="GO:1903806">
    <property type="term" value="P:L-isoleucine import across plasma membrane"/>
    <property type="evidence" value="ECO:0007669"/>
    <property type="project" value="TreeGrafter"/>
</dbReference>
<dbReference type="Pfam" id="PF12399">
    <property type="entry name" value="BCA_ABC_TP_C"/>
    <property type="match status" value="1"/>
</dbReference>
<dbReference type="PROSITE" id="PS50893">
    <property type="entry name" value="ABC_TRANSPORTER_2"/>
    <property type="match status" value="1"/>
</dbReference>
<dbReference type="InterPro" id="IPR027417">
    <property type="entry name" value="P-loop_NTPase"/>
</dbReference>
<dbReference type="SMART" id="SM00382">
    <property type="entry name" value="AAA"/>
    <property type="match status" value="1"/>
</dbReference>
<name>E3CVD6_9BACT</name>
<evidence type="ECO:0000256" key="2">
    <source>
        <dbReference type="ARBA" id="ARBA00022741"/>
    </source>
</evidence>
<dbReference type="CDD" id="cd03219">
    <property type="entry name" value="ABC_Mj1267_LivG_branched"/>
    <property type="match status" value="1"/>
</dbReference>
<dbReference type="GO" id="GO:0016887">
    <property type="term" value="F:ATP hydrolysis activity"/>
    <property type="evidence" value="ECO:0007669"/>
    <property type="project" value="InterPro"/>
</dbReference>
<dbReference type="GO" id="GO:0005524">
    <property type="term" value="F:ATP binding"/>
    <property type="evidence" value="ECO:0007669"/>
    <property type="project" value="UniProtKB-KW"/>
</dbReference>
<dbReference type="RefSeq" id="WP_006300359.1">
    <property type="nucleotide sequence ID" value="NZ_CM001022.1"/>
</dbReference>
<dbReference type="GO" id="GO:1903805">
    <property type="term" value="P:L-valine import across plasma membrane"/>
    <property type="evidence" value="ECO:0007669"/>
    <property type="project" value="TreeGrafter"/>
</dbReference>
<dbReference type="STRING" id="584708.Apau_0764"/>
<dbReference type="PANTHER" id="PTHR45772">
    <property type="entry name" value="CONSERVED COMPONENT OF ABC TRANSPORTER FOR NATURAL AMINO ACIDS-RELATED"/>
    <property type="match status" value="1"/>
</dbReference>
<dbReference type="GO" id="GO:0005304">
    <property type="term" value="F:L-valine transmembrane transporter activity"/>
    <property type="evidence" value="ECO:0007669"/>
    <property type="project" value="TreeGrafter"/>
</dbReference>
<keyword evidence="1" id="KW-0813">Transport</keyword>
<evidence type="ECO:0000313" key="5">
    <source>
        <dbReference type="EMBL" id="EFQ23192.1"/>
    </source>
</evidence>
<dbReference type="AlphaFoldDB" id="E3CVD6"/>
<dbReference type="InterPro" id="IPR003593">
    <property type="entry name" value="AAA+_ATPase"/>
</dbReference>
<evidence type="ECO:0000256" key="1">
    <source>
        <dbReference type="ARBA" id="ARBA00022448"/>
    </source>
</evidence>
<dbReference type="Pfam" id="PF00005">
    <property type="entry name" value="ABC_tran"/>
    <property type="match status" value="1"/>
</dbReference>
<evidence type="ECO:0000256" key="3">
    <source>
        <dbReference type="ARBA" id="ARBA00022840"/>
    </source>
</evidence>
<dbReference type="EMBL" id="CM001022">
    <property type="protein sequence ID" value="EFQ23192.1"/>
    <property type="molecule type" value="Genomic_DNA"/>
</dbReference>
<dbReference type="SUPFAM" id="SSF52540">
    <property type="entry name" value="P-loop containing nucleoside triphosphate hydrolases"/>
    <property type="match status" value="1"/>
</dbReference>
<sequence length="263" mass="28825">MDGLLEVRGLSREFGGIRAVDDLSFSVAPGSITGIIGPNGAGKTTVFNLVTGVYRPTAGEIRLGNTVLSGRRPDEVVRAGVARTFQNIRLFNRLSCLDNVRVPLLQRETYGVFSSLLRLPGVRARHRGVDARAEELLDLVGLSEHRDRGASNLPYGLQRKLEIARALAMEPRLLLLDEPAAGMNGEESRQLSGLVRELHRRFGLTILLIEHHMDVVMGLCDRILVLHFGACLAWGTPEEVRSNEQVLRAYLGKEGRPCSPCGA</sequence>
<proteinExistence type="predicted"/>
<dbReference type="GO" id="GO:0005886">
    <property type="term" value="C:plasma membrane"/>
    <property type="evidence" value="ECO:0007669"/>
    <property type="project" value="TreeGrafter"/>
</dbReference>
<reference evidence="5 6" key="1">
    <citation type="journal article" date="2010" name="Stand. Genomic Sci.">
        <title>Non-contiguous finished genome sequence of Aminomonas paucivorans type strain (GLU-3).</title>
        <authorList>
            <person name="Pitluck S."/>
            <person name="Yasawong M."/>
            <person name="Held B."/>
            <person name="Lapidus A."/>
            <person name="Nolan M."/>
            <person name="Copeland A."/>
            <person name="Lucas S."/>
            <person name="Del Rio T.G."/>
            <person name="Tice H."/>
            <person name="Cheng J.F."/>
            <person name="Chertkov O."/>
            <person name="Goodwin L."/>
            <person name="Tapia R."/>
            <person name="Han C."/>
            <person name="Liolios K."/>
            <person name="Ivanova N."/>
            <person name="Mavromatis K."/>
            <person name="Ovchinnikova G."/>
            <person name="Pati A."/>
            <person name="Chen A."/>
            <person name="Palaniappan K."/>
            <person name="Land M."/>
            <person name="Hauser L."/>
            <person name="Chang Y.J."/>
            <person name="Jeffries C.D."/>
            <person name="Pukall R."/>
            <person name="Spring S."/>
            <person name="Rohde M."/>
            <person name="Sikorski J."/>
            <person name="Goker M."/>
            <person name="Woyke T."/>
            <person name="Bristow J."/>
            <person name="Eisen J.A."/>
            <person name="Markowitz V."/>
            <person name="Hugenholtz P."/>
            <person name="Kyrpides N.C."/>
            <person name="Klenk H.P."/>
        </authorList>
    </citation>
    <scope>NUCLEOTIDE SEQUENCE [LARGE SCALE GENOMIC DNA]</scope>
    <source>
        <strain evidence="5 6">DSM 12260</strain>
    </source>
</reference>
<dbReference type="GO" id="GO:0015188">
    <property type="term" value="F:L-isoleucine transmembrane transporter activity"/>
    <property type="evidence" value="ECO:0007669"/>
    <property type="project" value="TreeGrafter"/>
</dbReference>
<dbReference type="eggNOG" id="COG0411">
    <property type="taxonomic scope" value="Bacteria"/>
</dbReference>
<dbReference type="GO" id="GO:0015808">
    <property type="term" value="P:L-alanine transport"/>
    <property type="evidence" value="ECO:0007669"/>
    <property type="project" value="TreeGrafter"/>
</dbReference>
<feature type="domain" description="ABC transporter" evidence="4">
    <location>
        <begin position="5"/>
        <end position="253"/>
    </location>
</feature>
<dbReference type="Proteomes" id="UP000005096">
    <property type="component" value="Chromosome"/>
</dbReference>